<dbReference type="RefSeq" id="WP_089965386.1">
    <property type="nucleotide sequence ID" value="NZ_FOCQ01000002.1"/>
</dbReference>
<sequence>MLLRKIFEHARKILLSRKGSPTIEYVVVMLAAIALALLLNQVVASAEIQELLKEKIQQAINGQMVDSPSDTVASSSNEKESSNSSSQKPQSLSERNQELFGQIELFDTIKKSAKNIWNGVTDAASKAWSEAQDNLHQSILEGIKKNGAKQEFIKQALMLFDPLNLPNKLIQAATGYDLLGSVYDYVSEHPAETAVAAGLILLSIFQPEIGVAGLISGTASGSMVAGGASGIFGWAVFRTVGTWIARSRFGAWLAETASPFVQRLVTNSLSGGAAAFTDSVVFDWLKGKMPSIKKAVVSGLIGLGVVLGGGAIAEKAPTIISKINQLPVSPVTVFEDGSASAPKTIGDTEFGRWLQKFASNRASGSKKVTRDDLIPGSAEHKEQRWKEYLENGGKMDYDHWSKLYDANMGKPGKSHQIVEAYKNKLNWEGSTQVAVNTPYGRRLLDIANTDLRKAIEHKTTTKEDIKGYFSLNERIREEIAKDEYLVSRGWDITWVFENAGASEPLKQELKRSGIKVKFENTRSNK</sequence>
<organism evidence="2 3">
    <name type="scientific">Lihuaxuella thermophila</name>
    <dbReference type="NCBI Taxonomy" id="1173111"/>
    <lineage>
        <taxon>Bacteria</taxon>
        <taxon>Bacillati</taxon>
        <taxon>Bacillota</taxon>
        <taxon>Bacilli</taxon>
        <taxon>Bacillales</taxon>
        <taxon>Thermoactinomycetaceae</taxon>
        <taxon>Lihuaxuella</taxon>
    </lineage>
</organism>
<gene>
    <name evidence="2" type="ORF">SAMN05444955_102318</name>
</gene>
<evidence type="ECO:0000256" key="1">
    <source>
        <dbReference type="SAM" id="MobiDB-lite"/>
    </source>
</evidence>
<accession>A0A1H8BT73</accession>
<dbReference type="STRING" id="1173111.SAMN05444955_102318"/>
<dbReference type="AlphaFoldDB" id="A0A1H8BT73"/>
<feature type="compositionally biased region" description="Low complexity" evidence="1">
    <location>
        <begin position="82"/>
        <end position="93"/>
    </location>
</feature>
<dbReference type="Pfam" id="PF14029">
    <property type="entry name" value="DUF4244"/>
    <property type="match status" value="1"/>
</dbReference>
<proteinExistence type="predicted"/>
<name>A0A1H8BT73_9BACL</name>
<dbReference type="Proteomes" id="UP000199695">
    <property type="component" value="Unassembled WGS sequence"/>
</dbReference>
<evidence type="ECO:0000313" key="3">
    <source>
        <dbReference type="Proteomes" id="UP000199695"/>
    </source>
</evidence>
<protein>
    <submittedName>
        <fullName evidence="2">Uncharacterized protein</fullName>
    </submittedName>
</protein>
<evidence type="ECO:0000313" key="2">
    <source>
        <dbReference type="EMBL" id="SEM85344.1"/>
    </source>
</evidence>
<dbReference type="InterPro" id="IPR025338">
    <property type="entry name" value="DUF4244"/>
</dbReference>
<reference evidence="2 3" key="1">
    <citation type="submission" date="2016-10" db="EMBL/GenBank/DDBJ databases">
        <authorList>
            <person name="de Groot N.N."/>
        </authorList>
    </citation>
    <scope>NUCLEOTIDE SEQUENCE [LARGE SCALE GENOMIC DNA]</scope>
    <source>
        <strain evidence="2 3">DSM 46701</strain>
    </source>
</reference>
<dbReference type="EMBL" id="FOCQ01000002">
    <property type="protein sequence ID" value="SEM85344.1"/>
    <property type="molecule type" value="Genomic_DNA"/>
</dbReference>
<keyword evidence="3" id="KW-1185">Reference proteome</keyword>
<dbReference type="OrthoDB" id="2986766at2"/>
<feature type="region of interest" description="Disordered" evidence="1">
    <location>
        <begin position="65"/>
        <end position="93"/>
    </location>
</feature>